<feature type="compositionally biased region" description="Polar residues" evidence="1">
    <location>
        <begin position="180"/>
        <end position="204"/>
    </location>
</feature>
<dbReference type="CDD" id="cd10936">
    <property type="entry name" value="CE4_DAC2"/>
    <property type="match status" value="1"/>
</dbReference>
<evidence type="ECO:0008006" key="4">
    <source>
        <dbReference type="Google" id="ProtNLM"/>
    </source>
</evidence>
<evidence type="ECO:0000313" key="3">
    <source>
        <dbReference type="Proteomes" id="UP000518887"/>
    </source>
</evidence>
<feature type="compositionally biased region" description="Polar residues" evidence="1">
    <location>
        <begin position="134"/>
        <end position="145"/>
    </location>
</feature>
<dbReference type="EMBL" id="JACHFQ010000005">
    <property type="protein sequence ID" value="MBB5226463.1"/>
    <property type="molecule type" value="Genomic_DNA"/>
</dbReference>
<dbReference type="PANTHER" id="PTHR30105:SF2">
    <property type="entry name" value="DIVERGENT POLYSACCHARIDE DEACETYLASE SUPERFAMILY"/>
    <property type="match status" value="1"/>
</dbReference>
<dbReference type="AlphaFoldDB" id="A0A7W8G9R6"/>
<feature type="region of interest" description="Disordered" evidence="1">
    <location>
        <begin position="68"/>
        <end position="220"/>
    </location>
</feature>
<feature type="compositionally biased region" description="Basic and acidic residues" evidence="1">
    <location>
        <begin position="146"/>
        <end position="163"/>
    </location>
</feature>
<proteinExistence type="predicted"/>
<gene>
    <name evidence="2" type="ORF">HNP76_001836</name>
</gene>
<dbReference type="Proteomes" id="UP000518887">
    <property type="component" value="Unassembled WGS sequence"/>
</dbReference>
<dbReference type="GO" id="GO:0005975">
    <property type="term" value="P:carbohydrate metabolic process"/>
    <property type="evidence" value="ECO:0007669"/>
    <property type="project" value="InterPro"/>
</dbReference>
<organism evidence="2 3">
    <name type="scientific">Treponema ruminis</name>
    <dbReference type="NCBI Taxonomy" id="744515"/>
    <lineage>
        <taxon>Bacteria</taxon>
        <taxon>Pseudomonadati</taxon>
        <taxon>Spirochaetota</taxon>
        <taxon>Spirochaetia</taxon>
        <taxon>Spirochaetales</taxon>
        <taxon>Treponemataceae</taxon>
        <taxon>Treponema</taxon>
    </lineage>
</organism>
<sequence>MPKKTVPAKKRKTSRTRAKKPKVKLAKNKVALFSGLVCLICVLAIGLSVLLNQGEKQNLPKTEVLAKAEPAAKSEKTVEKTRPEVKAEKAKTQEKKAAPKKEANTPKEEKKTQKTPAKKADSQKNTVVKEKSAPTIQPLQTQPVRQQEEKTVEKKNNKAEKKNSSSQPKIITKEMKESSAVKTLPSNHTSQAGNIQPQKNSGAQIASVMPPKEQETIQQNVPRNRFDIPPAAKGATIVIVIDDAGRSVENTRRYASLPFPITIAVLPKLLQSRACADAVRAAGKEVILHQPMQSMNLNLDPGPGKITADMNSYQIASIIKENLAELGPGVRGMNNHEGSLITANEIKIGAVLEVCAEKGIYFFDSRTTAETKAPQAALERDMTIFEKAGPYLDNDIDRAKMLERMRETLAYANRHGKALVIGHVDKSVKILPDLLAEMYPEMKAAGYRFATPSMLR</sequence>
<dbReference type="RefSeq" id="WP_184659742.1">
    <property type="nucleotide sequence ID" value="NZ_CP031518.1"/>
</dbReference>
<protein>
    <recommendedName>
        <fullName evidence="4">Divergent polysaccharide deacetylase</fullName>
    </recommendedName>
</protein>
<reference evidence="2 3" key="1">
    <citation type="submission" date="2020-08" db="EMBL/GenBank/DDBJ databases">
        <title>Genomic Encyclopedia of Type Strains, Phase IV (KMG-IV): sequencing the most valuable type-strain genomes for metagenomic binning, comparative biology and taxonomic classification.</title>
        <authorList>
            <person name="Goeker M."/>
        </authorList>
    </citation>
    <scope>NUCLEOTIDE SEQUENCE [LARGE SCALE GENOMIC DNA]</scope>
    <source>
        <strain evidence="2 3">DSM 103462</strain>
    </source>
</reference>
<comment type="caution">
    <text evidence="2">The sequence shown here is derived from an EMBL/GenBank/DDBJ whole genome shotgun (WGS) entry which is preliminary data.</text>
</comment>
<dbReference type="InterPro" id="IPR006837">
    <property type="entry name" value="Divergent_DAC"/>
</dbReference>
<feature type="compositionally biased region" description="Basic and acidic residues" evidence="1">
    <location>
        <begin position="68"/>
        <end position="132"/>
    </location>
</feature>
<dbReference type="Gene3D" id="3.20.20.370">
    <property type="entry name" value="Glycoside hydrolase/deacetylase"/>
    <property type="match status" value="1"/>
</dbReference>
<evidence type="ECO:0000313" key="2">
    <source>
        <dbReference type="EMBL" id="MBB5226463.1"/>
    </source>
</evidence>
<keyword evidence="3" id="KW-1185">Reference proteome</keyword>
<dbReference type="Pfam" id="PF04748">
    <property type="entry name" value="Polysacc_deac_2"/>
    <property type="match status" value="1"/>
</dbReference>
<feature type="region of interest" description="Disordered" evidence="1">
    <location>
        <begin position="1"/>
        <end position="22"/>
    </location>
</feature>
<evidence type="ECO:0000256" key="1">
    <source>
        <dbReference type="SAM" id="MobiDB-lite"/>
    </source>
</evidence>
<name>A0A7W8G9R6_9SPIR</name>
<accession>A0A7W8G9R6</accession>
<dbReference type="SUPFAM" id="SSF88713">
    <property type="entry name" value="Glycoside hydrolase/deacetylase"/>
    <property type="match status" value="1"/>
</dbReference>
<dbReference type="PANTHER" id="PTHR30105">
    <property type="entry name" value="UNCHARACTERIZED YIBQ-RELATED"/>
    <property type="match status" value="1"/>
</dbReference>
<dbReference type="InterPro" id="IPR011330">
    <property type="entry name" value="Glyco_hydro/deAcase_b/a-brl"/>
</dbReference>